<feature type="repeat" description="ANK" evidence="3">
    <location>
        <begin position="390"/>
        <end position="414"/>
    </location>
</feature>
<dbReference type="OrthoDB" id="1577640at2759"/>
<keyword evidence="1" id="KW-0677">Repeat</keyword>
<evidence type="ECO:0000256" key="3">
    <source>
        <dbReference type="PROSITE-ProRule" id="PRU00023"/>
    </source>
</evidence>
<dbReference type="PANTHER" id="PTHR24198">
    <property type="entry name" value="ANKYRIN REPEAT AND PROTEIN KINASE DOMAIN-CONTAINING PROTEIN"/>
    <property type="match status" value="1"/>
</dbReference>
<keyword evidence="6" id="KW-1185">Reference proteome</keyword>
<dbReference type="Pfam" id="PF03105">
    <property type="entry name" value="SPX"/>
    <property type="match status" value="2"/>
</dbReference>
<dbReference type="Proteomes" id="UP000307440">
    <property type="component" value="Unassembled WGS sequence"/>
</dbReference>
<dbReference type="Gene3D" id="1.25.40.20">
    <property type="entry name" value="Ankyrin repeat-containing domain"/>
    <property type="match status" value="1"/>
</dbReference>
<dbReference type="STRING" id="230819.A0A5C3L9Q5"/>
<name>A0A5C3L9Q5_COPMA</name>
<dbReference type="InterPro" id="IPR004331">
    <property type="entry name" value="SPX_dom"/>
</dbReference>
<organism evidence="5 6">
    <name type="scientific">Coprinopsis marcescibilis</name>
    <name type="common">Agaric fungus</name>
    <name type="synonym">Psathyrella marcescibilis</name>
    <dbReference type="NCBI Taxonomy" id="230819"/>
    <lineage>
        <taxon>Eukaryota</taxon>
        <taxon>Fungi</taxon>
        <taxon>Dikarya</taxon>
        <taxon>Basidiomycota</taxon>
        <taxon>Agaricomycotina</taxon>
        <taxon>Agaricomycetes</taxon>
        <taxon>Agaricomycetidae</taxon>
        <taxon>Agaricales</taxon>
        <taxon>Agaricineae</taxon>
        <taxon>Psathyrellaceae</taxon>
        <taxon>Coprinopsis</taxon>
    </lineage>
</organism>
<keyword evidence="2 3" id="KW-0040">ANK repeat</keyword>
<evidence type="ECO:0000256" key="1">
    <source>
        <dbReference type="ARBA" id="ARBA00022737"/>
    </source>
</evidence>
<sequence length="513" mass="56278">MKFGKRIQAQQIPGWSAYYLDYKFLKKIISSLAANRPASEAAALALGVHSTIQSPTSPGQPPFFPASDYDAGRGPDFQAHKAAFFFKLERELEKINAFYLQKEAELKLRMETLLSKRRAAAIRGMPDANTGSFQNRAEWSAVEEGFRLLERDLGKLQKFVEINAEGFRKILKKFDKRSTSTTKELYLARQVDVQPVFNRQLISELANTVATCLLDITDLSSGLSFEGSNNNGILTQQILTERTPTFGPFGELEGNFHKAITAADPGAIKDCVYYSNMLRQQGGSTGNVTRILWNVILDAPPDLADLILASLSFPFDYHFVDDIHGRTCLHEAAIAGAERLIDLCLRNGVSVDTADLYGRTALHYAVMNGHPGACRQLLQANISPNTLDRDNFSPLIYATMKGNVECVRVLLDEGKVSAQSPAPSGDFSPLSLAAQAGHVKVVLILLEHNAPCLPNTNGEYPIHLAAQKGHSEHALGMMDASVSSSITGRDRYFEMNSAIQLPITPRGTDTSLA</sequence>
<protein>
    <submittedName>
        <fullName evidence="5">SPX-domain-containing protein</fullName>
    </submittedName>
</protein>
<dbReference type="PANTHER" id="PTHR24198:SF165">
    <property type="entry name" value="ANKYRIN REPEAT-CONTAINING PROTEIN-RELATED"/>
    <property type="match status" value="1"/>
</dbReference>
<evidence type="ECO:0000256" key="2">
    <source>
        <dbReference type="ARBA" id="ARBA00023043"/>
    </source>
</evidence>
<evidence type="ECO:0000313" key="5">
    <source>
        <dbReference type="EMBL" id="TFK29233.1"/>
    </source>
</evidence>
<dbReference type="CDD" id="cd14483">
    <property type="entry name" value="SPX_PHO81_NUC-2_like"/>
    <property type="match status" value="1"/>
</dbReference>
<evidence type="ECO:0000313" key="6">
    <source>
        <dbReference type="Proteomes" id="UP000307440"/>
    </source>
</evidence>
<dbReference type="InterPro" id="IPR002110">
    <property type="entry name" value="Ankyrin_rpt"/>
</dbReference>
<dbReference type="Pfam" id="PF00023">
    <property type="entry name" value="Ank"/>
    <property type="match status" value="1"/>
</dbReference>
<feature type="repeat" description="ANK" evidence="3">
    <location>
        <begin position="357"/>
        <end position="389"/>
    </location>
</feature>
<dbReference type="PROSITE" id="PS50297">
    <property type="entry name" value="ANK_REP_REGION"/>
    <property type="match status" value="3"/>
</dbReference>
<dbReference type="SUPFAM" id="SSF48403">
    <property type="entry name" value="Ankyrin repeat"/>
    <property type="match status" value="1"/>
</dbReference>
<proteinExistence type="predicted"/>
<dbReference type="PROSITE" id="PS51382">
    <property type="entry name" value="SPX"/>
    <property type="match status" value="1"/>
</dbReference>
<feature type="repeat" description="ANK" evidence="3">
    <location>
        <begin position="324"/>
        <end position="356"/>
    </location>
</feature>
<dbReference type="InterPro" id="IPR036770">
    <property type="entry name" value="Ankyrin_rpt-contain_sf"/>
</dbReference>
<accession>A0A5C3L9Q5</accession>
<feature type="domain" description="SPX" evidence="4">
    <location>
        <begin position="1"/>
        <end position="188"/>
    </location>
</feature>
<dbReference type="Pfam" id="PF12796">
    <property type="entry name" value="Ank_2"/>
    <property type="match status" value="2"/>
</dbReference>
<dbReference type="SMART" id="SM00248">
    <property type="entry name" value="ANK"/>
    <property type="match status" value="5"/>
</dbReference>
<dbReference type="EMBL" id="ML210150">
    <property type="protein sequence ID" value="TFK29233.1"/>
    <property type="molecule type" value="Genomic_DNA"/>
</dbReference>
<gene>
    <name evidence="5" type="ORF">FA15DRAFT_393692</name>
</gene>
<dbReference type="AlphaFoldDB" id="A0A5C3L9Q5"/>
<dbReference type="PROSITE" id="PS50088">
    <property type="entry name" value="ANK_REPEAT"/>
    <property type="match status" value="3"/>
</dbReference>
<reference evidence="5 6" key="1">
    <citation type="journal article" date="2019" name="Nat. Ecol. Evol.">
        <title>Megaphylogeny resolves global patterns of mushroom evolution.</title>
        <authorList>
            <person name="Varga T."/>
            <person name="Krizsan K."/>
            <person name="Foldi C."/>
            <person name="Dima B."/>
            <person name="Sanchez-Garcia M."/>
            <person name="Sanchez-Ramirez S."/>
            <person name="Szollosi G.J."/>
            <person name="Szarkandi J.G."/>
            <person name="Papp V."/>
            <person name="Albert L."/>
            <person name="Andreopoulos W."/>
            <person name="Angelini C."/>
            <person name="Antonin V."/>
            <person name="Barry K.W."/>
            <person name="Bougher N.L."/>
            <person name="Buchanan P."/>
            <person name="Buyck B."/>
            <person name="Bense V."/>
            <person name="Catcheside P."/>
            <person name="Chovatia M."/>
            <person name="Cooper J."/>
            <person name="Damon W."/>
            <person name="Desjardin D."/>
            <person name="Finy P."/>
            <person name="Geml J."/>
            <person name="Haridas S."/>
            <person name="Hughes K."/>
            <person name="Justo A."/>
            <person name="Karasinski D."/>
            <person name="Kautmanova I."/>
            <person name="Kiss B."/>
            <person name="Kocsube S."/>
            <person name="Kotiranta H."/>
            <person name="LaButti K.M."/>
            <person name="Lechner B.E."/>
            <person name="Liimatainen K."/>
            <person name="Lipzen A."/>
            <person name="Lukacs Z."/>
            <person name="Mihaltcheva S."/>
            <person name="Morgado L.N."/>
            <person name="Niskanen T."/>
            <person name="Noordeloos M.E."/>
            <person name="Ohm R.A."/>
            <person name="Ortiz-Santana B."/>
            <person name="Ovrebo C."/>
            <person name="Racz N."/>
            <person name="Riley R."/>
            <person name="Savchenko A."/>
            <person name="Shiryaev A."/>
            <person name="Soop K."/>
            <person name="Spirin V."/>
            <person name="Szebenyi C."/>
            <person name="Tomsovsky M."/>
            <person name="Tulloss R.E."/>
            <person name="Uehling J."/>
            <person name="Grigoriev I.V."/>
            <person name="Vagvolgyi C."/>
            <person name="Papp T."/>
            <person name="Martin F.M."/>
            <person name="Miettinen O."/>
            <person name="Hibbett D.S."/>
            <person name="Nagy L.G."/>
        </authorList>
    </citation>
    <scope>NUCLEOTIDE SEQUENCE [LARGE SCALE GENOMIC DNA]</scope>
    <source>
        <strain evidence="5 6">CBS 121175</strain>
    </source>
</reference>
<evidence type="ECO:0000259" key="4">
    <source>
        <dbReference type="PROSITE" id="PS51382"/>
    </source>
</evidence>